<dbReference type="EMBL" id="CP119877">
    <property type="protein sequence ID" value="WFD33575.1"/>
    <property type="molecule type" value="Genomic_DNA"/>
</dbReference>
<evidence type="ECO:0000313" key="8">
    <source>
        <dbReference type="EMBL" id="WFD33575.1"/>
    </source>
</evidence>
<evidence type="ECO:0000259" key="7">
    <source>
        <dbReference type="Pfam" id="PF05920"/>
    </source>
</evidence>
<keyword evidence="4" id="KW-0371">Homeobox</keyword>
<dbReference type="GO" id="GO:0003677">
    <property type="term" value="F:DNA binding"/>
    <property type="evidence" value="ECO:0007669"/>
    <property type="project" value="UniProtKB-KW"/>
</dbReference>
<dbReference type="Pfam" id="PF05722">
    <property type="entry name" value="Ustilago_mating"/>
    <property type="match status" value="1"/>
</dbReference>
<evidence type="ECO:0000313" key="9">
    <source>
        <dbReference type="Proteomes" id="UP001219933"/>
    </source>
</evidence>
<sequence length="277" mass="31616">MLSESELGERLLQVEYMALQALVNSPGPEYVAALQSLADAVLAEAMMQKRVGTLSSATRRLCMRIGARINQLTSVLSQQHTEVDSLRSAATKEVSRIVTKPRRARRAKERERVDQPLNAVHMRDWFLRHLGHPFPTRNEKLEILLETNRSTSNPGSRLEYNQAMLWFINSRRRSGWTLFLRKYANGDKTMLMDIAKSLETELGGTHTQRGWSAGPTPRTRIPKLTELLPEMSESRLDQMRSDWAAIVEWVTVGVKDRVGDWVDKVIESVPRPKEEPE</sequence>
<name>A0AAF0ER74_9BASI</name>
<feature type="domain" description="Ustilago B locus mating-type" evidence="6">
    <location>
        <begin position="223"/>
        <end position="268"/>
    </location>
</feature>
<gene>
    <name evidence="8" type="ORF">MCUN1_000388</name>
</gene>
<dbReference type="Pfam" id="PF05920">
    <property type="entry name" value="Homeobox_KN"/>
    <property type="match status" value="1"/>
</dbReference>
<dbReference type="GO" id="GO:0005634">
    <property type="term" value="C:nucleus"/>
    <property type="evidence" value="ECO:0007669"/>
    <property type="project" value="UniProtKB-SubCell"/>
</dbReference>
<dbReference type="AlphaFoldDB" id="A0AAF0ER74"/>
<dbReference type="SUPFAM" id="SSF46689">
    <property type="entry name" value="Homeodomain-like"/>
    <property type="match status" value="1"/>
</dbReference>
<dbReference type="GO" id="GO:0006355">
    <property type="term" value="P:regulation of DNA-templated transcription"/>
    <property type="evidence" value="ECO:0007669"/>
    <property type="project" value="InterPro"/>
</dbReference>
<comment type="similarity">
    <text evidence="2">Belongs to the TALE/M-ATYP homeobox family.</text>
</comment>
<dbReference type="InterPro" id="IPR008422">
    <property type="entry name" value="KN_HD"/>
</dbReference>
<comment type="subcellular location">
    <subcellularLocation>
        <location evidence="1">Nucleus</location>
    </subcellularLocation>
</comment>
<evidence type="ECO:0000256" key="4">
    <source>
        <dbReference type="ARBA" id="ARBA00023155"/>
    </source>
</evidence>
<dbReference type="InterPro" id="IPR008888">
    <property type="entry name" value="Ustilago_mating"/>
</dbReference>
<organism evidence="8 9">
    <name type="scientific">Malassezia cuniculi</name>
    <dbReference type="NCBI Taxonomy" id="948313"/>
    <lineage>
        <taxon>Eukaryota</taxon>
        <taxon>Fungi</taxon>
        <taxon>Dikarya</taxon>
        <taxon>Basidiomycota</taxon>
        <taxon>Ustilaginomycotina</taxon>
        <taxon>Malasseziomycetes</taxon>
        <taxon>Malasseziales</taxon>
        <taxon>Malasseziaceae</taxon>
        <taxon>Malassezia</taxon>
    </lineage>
</organism>
<dbReference type="InterPro" id="IPR009057">
    <property type="entry name" value="Homeodomain-like_sf"/>
</dbReference>
<accession>A0AAF0ER74</accession>
<keyword evidence="5" id="KW-0539">Nucleus</keyword>
<proteinExistence type="inferred from homology"/>
<reference evidence="8" key="1">
    <citation type="submission" date="2023-03" db="EMBL/GenBank/DDBJ databases">
        <title>Mating type loci evolution in Malassezia.</title>
        <authorList>
            <person name="Coelho M.A."/>
        </authorList>
    </citation>
    <scope>NUCLEOTIDE SEQUENCE</scope>
    <source>
        <strain evidence="8">CBS 11721</strain>
    </source>
</reference>
<feature type="domain" description="KN homeodomain" evidence="7">
    <location>
        <begin position="125"/>
        <end position="173"/>
    </location>
</feature>
<evidence type="ECO:0000256" key="3">
    <source>
        <dbReference type="ARBA" id="ARBA00023125"/>
    </source>
</evidence>
<dbReference type="Gene3D" id="1.10.10.60">
    <property type="entry name" value="Homeodomain-like"/>
    <property type="match status" value="1"/>
</dbReference>
<keyword evidence="3" id="KW-0238">DNA-binding</keyword>
<dbReference type="Proteomes" id="UP001219933">
    <property type="component" value="Chromosome 1"/>
</dbReference>
<evidence type="ECO:0000259" key="6">
    <source>
        <dbReference type="Pfam" id="PF05722"/>
    </source>
</evidence>
<evidence type="ECO:0000256" key="5">
    <source>
        <dbReference type="ARBA" id="ARBA00023242"/>
    </source>
</evidence>
<evidence type="ECO:0000256" key="2">
    <source>
        <dbReference type="ARBA" id="ARBA00005800"/>
    </source>
</evidence>
<keyword evidence="9" id="KW-1185">Reference proteome</keyword>
<evidence type="ECO:0000256" key="1">
    <source>
        <dbReference type="ARBA" id="ARBA00004123"/>
    </source>
</evidence>
<protein>
    <submittedName>
        <fullName evidence="8">Uncharacterized protein</fullName>
    </submittedName>
</protein>